<evidence type="ECO:0000313" key="1">
    <source>
        <dbReference type="EMBL" id="KAJ8875401.1"/>
    </source>
</evidence>
<dbReference type="Proteomes" id="UP001159363">
    <property type="component" value="Chromosome 8"/>
</dbReference>
<name>A0ABQ9GTN5_9NEOP</name>
<evidence type="ECO:0000313" key="2">
    <source>
        <dbReference type="Proteomes" id="UP001159363"/>
    </source>
</evidence>
<dbReference type="EMBL" id="JARBHB010000009">
    <property type="protein sequence ID" value="KAJ8875401.1"/>
    <property type="molecule type" value="Genomic_DNA"/>
</dbReference>
<dbReference type="PANTHER" id="PTHR46609">
    <property type="entry name" value="EXONUCLEASE, PHAGE-TYPE/RECB, C-TERMINAL DOMAIN-CONTAINING PROTEIN"/>
    <property type="match status" value="1"/>
</dbReference>
<dbReference type="InterPro" id="IPR011604">
    <property type="entry name" value="PDDEXK-like_dom_sf"/>
</dbReference>
<organism evidence="1 2">
    <name type="scientific">Dryococelus australis</name>
    <dbReference type="NCBI Taxonomy" id="614101"/>
    <lineage>
        <taxon>Eukaryota</taxon>
        <taxon>Metazoa</taxon>
        <taxon>Ecdysozoa</taxon>
        <taxon>Arthropoda</taxon>
        <taxon>Hexapoda</taxon>
        <taxon>Insecta</taxon>
        <taxon>Pterygota</taxon>
        <taxon>Neoptera</taxon>
        <taxon>Polyneoptera</taxon>
        <taxon>Phasmatodea</taxon>
        <taxon>Verophasmatodea</taxon>
        <taxon>Anareolatae</taxon>
        <taxon>Phasmatidae</taxon>
        <taxon>Eurycanthinae</taxon>
        <taxon>Dryococelus</taxon>
    </lineage>
</organism>
<dbReference type="PANTHER" id="PTHR46609:SF8">
    <property type="entry name" value="YQAJ VIRAL RECOMBINASE DOMAIN-CONTAINING PROTEIN"/>
    <property type="match status" value="1"/>
</dbReference>
<dbReference type="SUPFAM" id="SSF52980">
    <property type="entry name" value="Restriction endonuclease-like"/>
    <property type="match status" value="1"/>
</dbReference>
<protein>
    <submittedName>
        <fullName evidence="1">Uncharacterized protein</fullName>
    </submittedName>
</protein>
<accession>A0ABQ9GTN5</accession>
<reference evidence="1 2" key="1">
    <citation type="submission" date="2023-02" db="EMBL/GenBank/DDBJ databases">
        <title>LHISI_Scaffold_Assembly.</title>
        <authorList>
            <person name="Stuart O.P."/>
            <person name="Cleave R."/>
            <person name="Magrath M.J.L."/>
            <person name="Mikheyev A.S."/>
        </authorList>
    </citation>
    <scope>NUCLEOTIDE SEQUENCE [LARGE SCALE GENOMIC DNA]</scope>
    <source>
        <strain evidence="1">Daus_M_001</strain>
        <tissue evidence="1">Leg muscle</tissue>
    </source>
</reference>
<dbReference type="InterPro" id="IPR051703">
    <property type="entry name" value="NF-kappa-B_Signaling_Reg"/>
</dbReference>
<proteinExistence type="predicted"/>
<sequence>MPESELKKKDEQICIKWREMRVDRLTASDFGDYGRLHESKAIQMYENLTERDVRKCLLVDVQHPFLDASPNGLAVPLQQAFSAPGGKICVELDVQGKLNKCNREYCDFVLYGRGSILVDRIQKHKFFVEECDASQTKTFLHAVYVTLNS</sequence>
<dbReference type="InterPro" id="IPR011335">
    <property type="entry name" value="Restrct_endonuc-II-like"/>
</dbReference>
<gene>
    <name evidence="1" type="ORF">PR048_023296</name>
</gene>
<comment type="caution">
    <text evidence="1">The sequence shown here is derived from an EMBL/GenBank/DDBJ whole genome shotgun (WGS) entry which is preliminary data.</text>
</comment>
<dbReference type="Gene3D" id="3.90.320.10">
    <property type="match status" value="1"/>
</dbReference>
<keyword evidence="2" id="KW-1185">Reference proteome</keyword>